<name>A0A1T4Y8W9_9BACL</name>
<dbReference type="AlphaFoldDB" id="A0A1T4Y8W9"/>
<dbReference type="CDD" id="cd04301">
    <property type="entry name" value="NAT_SF"/>
    <property type="match status" value="1"/>
</dbReference>
<accession>A0A1T4Y8W9</accession>
<dbReference type="InterPro" id="IPR000182">
    <property type="entry name" value="GNAT_dom"/>
</dbReference>
<dbReference type="RefSeq" id="WP_245799482.1">
    <property type="nucleotide sequence ID" value="NZ_FUYJ01000003.1"/>
</dbReference>
<dbReference type="Pfam" id="PF00583">
    <property type="entry name" value="Acetyltransf_1"/>
    <property type="match status" value="1"/>
</dbReference>
<keyword evidence="3" id="KW-1185">Reference proteome</keyword>
<dbReference type="Proteomes" id="UP000190042">
    <property type="component" value="Unassembled WGS sequence"/>
</dbReference>
<evidence type="ECO:0000259" key="1">
    <source>
        <dbReference type="PROSITE" id="PS51186"/>
    </source>
</evidence>
<keyword evidence="2" id="KW-0808">Transferase</keyword>
<reference evidence="3" key="1">
    <citation type="submission" date="2017-02" db="EMBL/GenBank/DDBJ databases">
        <authorList>
            <person name="Varghese N."/>
            <person name="Submissions S."/>
        </authorList>
    </citation>
    <scope>NUCLEOTIDE SEQUENCE [LARGE SCALE GENOMIC DNA]</scope>
    <source>
        <strain evidence="3">DSM 23966</strain>
    </source>
</reference>
<protein>
    <submittedName>
        <fullName evidence="2">Predicted N-acetyltransferase YhbS</fullName>
    </submittedName>
</protein>
<gene>
    <name evidence="2" type="ORF">SAMN04244570_2043</name>
</gene>
<dbReference type="InterPro" id="IPR016181">
    <property type="entry name" value="Acyl_CoA_acyltransferase"/>
</dbReference>
<evidence type="ECO:0000313" key="3">
    <source>
        <dbReference type="Proteomes" id="UP000190042"/>
    </source>
</evidence>
<proteinExistence type="predicted"/>
<feature type="domain" description="N-acetyltransferase" evidence="1">
    <location>
        <begin position="177"/>
        <end position="321"/>
    </location>
</feature>
<dbReference type="Gene3D" id="3.40.630.30">
    <property type="match status" value="1"/>
</dbReference>
<organism evidence="2 3">
    <name type="scientific">Sporosarcina newyorkensis</name>
    <dbReference type="NCBI Taxonomy" id="759851"/>
    <lineage>
        <taxon>Bacteria</taxon>
        <taxon>Bacillati</taxon>
        <taxon>Bacillota</taxon>
        <taxon>Bacilli</taxon>
        <taxon>Bacillales</taxon>
        <taxon>Caryophanaceae</taxon>
        <taxon>Sporosarcina</taxon>
    </lineage>
</organism>
<dbReference type="PROSITE" id="PS51186">
    <property type="entry name" value="GNAT"/>
    <property type="match status" value="1"/>
</dbReference>
<dbReference type="EMBL" id="FUYJ01000003">
    <property type="protein sequence ID" value="SKA98294.1"/>
    <property type="molecule type" value="Genomic_DNA"/>
</dbReference>
<dbReference type="SUPFAM" id="SSF55729">
    <property type="entry name" value="Acyl-CoA N-acyltransferases (Nat)"/>
    <property type="match status" value="1"/>
</dbReference>
<dbReference type="GO" id="GO:0016747">
    <property type="term" value="F:acyltransferase activity, transferring groups other than amino-acyl groups"/>
    <property type="evidence" value="ECO:0007669"/>
    <property type="project" value="InterPro"/>
</dbReference>
<evidence type="ECO:0000313" key="2">
    <source>
        <dbReference type="EMBL" id="SKA98294.1"/>
    </source>
</evidence>
<sequence length="330" mass="38259">MIRFVEFEEQYISQMASLLAARHRDERQRFSFLHERFEDVNEAEKRLREEMSKPYMGGIVTLRDDNVIGYLLFEYRQDAMRGRTIYVGYPSFVIHEDEHPRLARLLYTEAGAEWVRNGYFEHVLDVPVGNDELILEMLEQSFHFEQRFAALSLERYRAQPGENSLVAMKELVGDEQSTLRTMASWNSMHQAKAPAWQPITQEALDQERETFEAYEGKEGTRSWVAEQDGVPVAFHLYTPADARHAMTTPSQAAVLVQAATNIELRGQGIGKSIANHSFTQMKKAGYEYIMTDWYTANHLASYFWPKLGFRSYMIRMARTVDARIAWADGQ</sequence>